<protein>
    <recommendedName>
        <fullName evidence="13">Hexosyltransferase</fullName>
        <ecNumber evidence="13">2.4.1.-</ecNumber>
    </recommendedName>
</protein>
<reference evidence="14" key="1">
    <citation type="submission" date="2020-07" db="EMBL/GenBank/DDBJ databases">
        <title>Genome sequence and genetic diversity analysis of an under-domesticated orphan crop, white fonio (Digitaria exilis).</title>
        <authorList>
            <person name="Bennetzen J.L."/>
            <person name="Chen S."/>
            <person name="Ma X."/>
            <person name="Wang X."/>
            <person name="Yssel A.E.J."/>
            <person name="Chaluvadi S.R."/>
            <person name="Johnson M."/>
            <person name="Gangashetty P."/>
            <person name="Hamidou F."/>
            <person name="Sanogo M.D."/>
            <person name="Zwaenepoel A."/>
            <person name="Wallace J."/>
            <person name="Van De Peer Y."/>
            <person name="Van Deynze A."/>
        </authorList>
    </citation>
    <scope>NUCLEOTIDE SEQUENCE</scope>
    <source>
        <tissue evidence="14">Leaves</tissue>
    </source>
</reference>
<gene>
    <name evidence="14" type="ORF">HU200_015547</name>
</gene>
<dbReference type="EMBL" id="JACEFO010001603">
    <property type="protein sequence ID" value="KAF8733172.1"/>
    <property type="molecule type" value="Genomic_DNA"/>
</dbReference>
<dbReference type="Proteomes" id="UP000636709">
    <property type="component" value="Unassembled WGS sequence"/>
</dbReference>
<keyword evidence="12 13" id="KW-0464">Manganese</keyword>
<evidence type="ECO:0000256" key="5">
    <source>
        <dbReference type="ARBA" id="ARBA00022676"/>
    </source>
</evidence>
<dbReference type="InterPro" id="IPR002659">
    <property type="entry name" value="Glyco_trans_31"/>
</dbReference>
<evidence type="ECO:0000313" key="15">
    <source>
        <dbReference type="Proteomes" id="UP000636709"/>
    </source>
</evidence>
<dbReference type="EC" id="2.4.1.-" evidence="13"/>
<keyword evidence="7" id="KW-0812">Transmembrane</keyword>
<keyword evidence="9" id="KW-1133">Transmembrane helix</keyword>
<comment type="pathway">
    <text evidence="3">Protein modification; protein glycosylation.</text>
</comment>
<keyword evidence="5 13" id="KW-0328">Glycosyltransferase</keyword>
<dbReference type="GO" id="GO:0000139">
    <property type="term" value="C:Golgi membrane"/>
    <property type="evidence" value="ECO:0007669"/>
    <property type="project" value="UniProtKB-SubCell"/>
</dbReference>
<evidence type="ECO:0000256" key="11">
    <source>
        <dbReference type="ARBA" id="ARBA00023136"/>
    </source>
</evidence>
<proteinExistence type="inferred from homology"/>
<evidence type="ECO:0000256" key="9">
    <source>
        <dbReference type="ARBA" id="ARBA00022989"/>
    </source>
</evidence>
<evidence type="ECO:0000256" key="8">
    <source>
        <dbReference type="ARBA" id="ARBA00022968"/>
    </source>
</evidence>
<keyword evidence="11" id="KW-0472">Membrane</keyword>
<accession>A0A835FAY0</accession>
<comment type="similarity">
    <text evidence="4 13">Belongs to the glycosyltransferase 31 family.</text>
</comment>
<sequence length="364" mass="40603">MVMKQNKNTRRRRKKKSIREISTTAATMSTTYIKNPSHSSRTISLIVLLPLALLCFTFLLLPLSAYLRNPLSTATFTSGSACAGVGTAAGVAVDTQRRRAELSVLVGVHTMPGKHSRRHLIRMAYALQQQTAAALRPSAAAAAAAVRVDVRFVLCARPMPPEHRAFVALEARAYGDVLVLDCAESAEQGKTYTYFSSLPAMLRFGSGSNSGGGSRPYDYVMKVDDDTFLQLDAMVETLRAAPREDMYWGVGLPFQNRESPPFMLGMGYLLSWDLVEWLATSDMVRREAMGVEDLTTGKWLNMGNKAKNRVNIFPRMYDYKSAKAEDFLENTIGVHQLKQDLRWAHTLDHFNLTRLEPSSKLHNF</sequence>
<keyword evidence="15" id="KW-1185">Reference proteome</keyword>
<evidence type="ECO:0000256" key="13">
    <source>
        <dbReference type="RuleBase" id="RU363063"/>
    </source>
</evidence>
<comment type="caution">
    <text evidence="14">The sequence shown here is derived from an EMBL/GenBank/DDBJ whole genome shotgun (WGS) entry which is preliminary data.</text>
</comment>
<evidence type="ECO:0000313" key="14">
    <source>
        <dbReference type="EMBL" id="KAF8733172.1"/>
    </source>
</evidence>
<organism evidence="14 15">
    <name type="scientific">Digitaria exilis</name>
    <dbReference type="NCBI Taxonomy" id="1010633"/>
    <lineage>
        <taxon>Eukaryota</taxon>
        <taxon>Viridiplantae</taxon>
        <taxon>Streptophyta</taxon>
        <taxon>Embryophyta</taxon>
        <taxon>Tracheophyta</taxon>
        <taxon>Spermatophyta</taxon>
        <taxon>Magnoliopsida</taxon>
        <taxon>Liliopsida</taxon>
        <taxon>Poales</taxon>
        <taxon>Poaceae</taxon>
        <taxon>PACMAD clade</taxon>
        <taxon>Panicoideae</taxon>
        <taxon>Panicodae</taxon>
        <taxon>Paniceae</taxon>
        <taxon>Anthephorinae</taxon>
        <taxon>Digitaria</taxon>
    </lineage>
</organism>
<evidence type="ECO:0000256" key="4">
    <source>
        <dbReference type="ARBA" id="ARBA00008661"/>
    </source>
</evidence>
<evidence type="ECO:0000256" key="1">
    <source>
        <dbReference type="ARBA" id="ARBA00001936"/>
    </source>
</evidence>
<dbReference type="PANTHER" id="PTHR11214">
    <property type="entry name" value="BETA-1,3-N-ACETYLGLUCOSAMINYLTRANSFERASE"/>
    <property type="match status" value="1"/>
</dbReference>
<dbReference type="PANTHER" id="PTHR11214:SF383">
    <property type="entry name" value="HEXOSYLTRANSFERASE"/>
    <property type="match status" value="1"/>
</dbReference>
<comment type="cofactor">
    <cofactor evidence="1 13">
        <name>Mn(2+)</name>
        <dbReference type="ChEBI" id="CHEBI:29035"/>
    </cofactor>
</comment>
<dbReference type="OrthoDB" id="2139606at2759"/>
<dbReference type="FunFam" id="3.90.550.50:FF:000027">
    <property type="entry name" value="Hexosyltransferase"/>
    <property type="match status" value="1"/>
</dbReference>
<keyword evidence="6" id="KW-0808">Transferase</keyword>
<evidence type="ECO:0000256" key="10">
    <source>
        <dbReference type="ARBA" id="ARBA00023034"/>
    </source>
</evidence>
<evidence type="ECO:0000256" key="12">
    <source>
        <dbReference type="ARBA" id="ARBA00023211"/>
    </source>
</evidence>
<dbReference type="GO" id="GO:0016758">
    <property type="term" value="F:hexosyltransferase activity"/>
    <property type="evidence" value="ECO:0007669"/>
    <property type="project" value="InterPro"/>
</dbReference>
<keyword evidence="8" id="KW-0735">Signal-anchor</keyword>
<name>A0A835FAY0_9POAL</name>
<evidence type="ECO:0000256" key="3">
    <source>
        <dbReference type="ARBA" id="ARBA00004922"/>
    </source>
</evidence>
<evidence type="ECO:0000256" key="7">
    <source>
        <dbReference type="ARBA" id="ARBA00022692"/>
    </source>
</evidence>
<evidence type="ECO:0000256" key="2">
    <source>
        <dbReference type="ARBA" id="ARBA00004323"/>
    </source>
</evidence>
<dbReference type="AlphaFoldDB" id="A0A835FAY0"/>
<dbReference type="UniPathway" id="UPA00378"/>
<comment type="subcellular location">
    <subcellularLocation>
        <location evidence="2 13">Golgi apparatus membrane</location>
        <topology evidence="2 13">Single-pass type II membrane protein</topology>
    </subcellularLocation>
</comment>
<dbReference type="Gene3D" id="3.90.550.50">
    <property type="match status" value="1"/>
</dbReference>
<evidence type="ECO:0000256" key="6">
    <source>
        <dbReference type="ARBA" id="ARBA00022679"/>
    </source>
</evidence>
<keyword evidence="10 13" id="KW-0333">Golgi apparatus</keyword>